<dbReference type="Proteomes" id="UP000649604">
    <property type="component" value="Unassembled WGS sequence"/>
</dbReference>
<dbReference type="EMBL" id="WJJP01000676">
    <property type="protein sequence ID" value="MBD3327034.1"/>
    <property type="molecule type" value="Genomic_DNA"/>
</dbReference>
<dbReference type="SUPFAM" id="SSF101898">
    <property type="entry name" value="NHL repeat"/>
    <property type="match status" value="1"/>
</dbReference>
<dbReference type="Pfam" id="PF13905">
    <property type="entry name" value="Thioredoxin_8"/>
    <property type="match status" value="1"/>
</dbReference>
<evidence type="ECO:0000313" key="3">
    <source>
        <dbReference type="EMBL" id="MBD3327034.1"/>
    </source>
</evidence>
<dbReference type="SUPFAM" id="SSF52833">
    <property type="entry name" value="Thioredoxin-like"/>
    <property type="match status" value="1"/>
</dbReference>
<dbReference type="Gene3D" id="3.40.30.10">
    <property type="entry name" value="Glutaredoxin"/>
    <property type="match status" value="1"/>
</dbReference>
<dbReference type="InterPro" id="IPR045302">
    <property type="entry name" value="NHL2_NHL_rpt_dom"/>
</dbReference>
<sequence>MTLAQTDDSSPPQKSFAGTVPAPEFPTGLDWLNTDRPLSLADLRGKVVILDFWTYGCINCLHVIPQLKRLEEKYAEELVVIGVHSAKFENEKDTENIRRIILRYELEHPVINDKDFLVWSQYGIRAWPTLILIDPDGKVIGGQPGEEIYELFDTVIGNVVAEFDAKGRIDRTPLDLILEKENLVDRPLLFPGKVLADEARQRIFIADSNHNRLVITDLEGKVLEVIGNGQAALTDGDYQTASFFRPQGLTLADPDTLYVADTQNHAIRKVNLAAETVETVAGTGEQVYMTTPQGSAESTALNSPWDLLYHDGRVYIAMAGQHQLWVYDPAAQTISLYAGSGREELKDGALSEGGLNQPSGLATDESVLFVADSEASAVRTASLDPAGTLHTIVGTGLFDFGDVDGTGDEVRLQHPLGVAYHDGKLYVADTYNSKIKLIDPEARTSQTFLGGDDAGWRDGMDALFDEPGGVSIGEKTLYIADTNNHVIRLADLQTKKVKTLVLNDQEGLLTQQPIANIADLKIVTLAPQTVGVGDGIVRLDVTLPPGHQLTDFAPFSMTWSSQNASLRIEPDVAKQRIVTPAFPLEVPVTLTEGETVLSGDLVIYYCTVEATKLCLIDQVQLQIPVTVTPEADSTIRVPYTIQ</sequence>
<dbReference type="InterPro" id="IPR036249">
    <property type="entry name" value="Thioredoxin-like_sf"/>
</dbReference>
<dbReference type="Gene3D" id="2.120.10.30">
    <property type="entry name" value="TolB, C-terminal domain"/>
    <property type="match status" value="3"/>
</dbReference>
<dbReference type="PANTHER" id="PTHR46388">
    <property type="entry name" value="NHL REPEAT-CONTAINING PROTEIN 2"/>
    <property type="match status" value="1"/>
</dbReference>
<dbReference type="InterPro" id="IPR013766">
    <property type="entry name" value="Thioredoxin_domain"/>
</dbReference>
<comment type="caution">
    <text evidence="3">The sequence shown here is derived from an EMBL/GenBank/DDBJ whole genome shotgun (WGS) entry which is preliminary data.</text>
</comment>
<dbReference type="InterPro" id="IPR011042">
    <property type="entry name" value="6-blade_b-propeller_TolB-like"/>
</dbReference>
<organism evidence="3 4">
    <name type="scientific">candidate division KSB3 bacterium</name>
    <dbReference type="NCBI Taxonomy" id="2044937"/>
    <lineage>
        <taxon>Bacteria</taxon>
        <taxon>candidate division KSB3</taxon>
    </lineage>
</organism>
<dbReference type="PROSITE" id="PS51352">
    <property type="entry name" value="THIOREDOXIN_2"/>
    <property type="match status" value="1"/>
</dbReference>
<evidence type="ECO:0000259" key="2">
    <source>
        <dbReference type="PROSITE" id="PS51352"/>
    </source>
</evidence>
<proteinExistence type="predicted"/>
<name>A0A9D5JZE3_9BACT</name>
<evidence type="ECO:0000313" key="4">
    <source>
        <dbReference type="Proteomes" id="UP000649604"/>
    </source>
</evidence>
<feature type="region of interest" description="Disordered" evidence="1">
    <location>
        <begin position="1"/>
        <end position="20"/>
    </location>
</feature>
<accession>A0A9D5JZE3</accession>
<gene>
    <name evidence="3" type="ORF">GF339_20780</name>
</gene>
<dbReference type="CDD" id="cd14951">
    <property type="entry name" value="NHL-2_like"/>
    <property type="match status" value="1"/>
</dbReference>
<evidence type="ECO:0000256" key="1">
    <source>
        <dbReference type="SAM" id="MobiDB-lite"/>
    </source>
</evidence>
<dbReference type="InterPro" id="IPR012336">
    <property type="entry name" value="Thioredoxin-like_fold"/>
</dbReference>
<reference evidence="3" key="1">
    <citation type="submission" date="2019-11" db="EMBL/GenBank/DDBJ databases">
        <title>Microbial mats filling the niche in hypersaline microbial mats.</title>
        <authorList>
            <person name="Wong H.L."/>
            <person name="Macleod F.I."/>
            <person name="White R.A. III"/>
            <person name="Burns B.P."/>
        </authorList>
    </citation>
    <scope>NUCLEOTIDE SEQUENCE</scope>
    <source>
        <strain evidence="3">Rbin_158</strain>
    </source>
</reference>
<protein>
    <submittedName>
        <fullName evidence="3">Redoxin domain-containing protein</fullName>
    </submittedName>
</protein>
<dbReference type="AlphaFoldDB" id="A0A9D5JZE3"/>
<feature type="domain" description="Thioredoxin" evidence="2">
    <location>
        <begin position="16"/>
        <end position="161"/>
    </location>
</feature>
<dbReference type="PANTHER" id="PTHR46388:SF2">
    <property type="entry name" value="NHL REPEAT-CONTAINING PROTEIN 2"/>
    <property type="match status" value="1"/>
</dbReference>
<feature type="compositionally biased region" description="Polar residues" evidence="1">
    <location>
        <begin position="1"/>
        <end position="13"/>
    </location>
</feature>